<dbReference type="GeneID" id="31848190"/>
<protein>
    <recommendedName>
        <fullName evidence="4">NnrS family protein</fullName>
    </recommendedName>
</protein>
<reference evidence="2 3" key="1">
    <citation type="journal article" date="2017" name="Front. Microbiol.">
        <title>Phaeobacter piscinae sp. nov., a species of the Roseobacter group and potential aquaculture probiont.</title>
        <authorList>
            <person name="Sonnenschein E.C."/>
            <person name="Phippen C.B.W."/>
            <person name="Nielsen K.F."/>
            <person name="Mateiu R.V."/>
            <person name="Melchiorsen J."/>
            <person name="Gram L."/>
            <person name="Overmann J."/>
            <person name="Freese H.M."/>
        </authorList>
    </citation>
    <scope>NUCLEOTIDE SEQUENCE [LARGE SCALE GENOMIC DNA]</scope>
    <source>
        <strain evidence="2 3">P63</strain>
    </source>
</reference>
<dbReference type="Pfam" id="PF05940">
    <property type="entry name" value="NnrS"/>
    <property type="match status" value="1"/>
</dbReference>
<feature type="transmembrane region" description="Helical" evidence="1">
    <location>
        <begin position="182"/>
        <end position="203"/>
    </location>
</feature>
<feature type="transmembrane region" description="Helical" evidence="1">
    <location>
        <begin position="314"/>
        <end position="334"/>
    </location>
</feature>
<feature type="transmembrane region" description="Helical" evidence="1">
    <location>
        <begin position="152"/>
        <end position="170"/>
    </location>
</feature>
<keyword evidence="1" id="KW-0472">Membrane</keyword>
<dbReference type="InterPro" id="IPR010266">
    <property type="entry name" value="NnrS"/>
</dbReference>
<feature type="transmembrane region" description="Helical" evidence="1">
    <location>
        <begin position="227"/>
        <end position="243"/>
    </location>
</feature>
<evidence type="ECO:0000256" key="1">
    <source>
        <dbReference type="SAM" id="Phobius"/>
    </source>
</evidence>
<dbReference type="Proteomes" id="UP000217545">
    <property type="component" value="Plasmid pP63_a"/>
</dbReference>
<evidence type="ECO:0000313" key="3">
    <source>
        <dbReference type="Proteomes" id="UP000217545"/>
    </source>
</evidence>
<evidence type="ECO:0000313" key="2">
    <source>
        <dbReference type="EMBL" id="ATF07869.1"/>
    </source>
</evidence>
<accession>A0AAC9ZCR9</accession>
<proteinExistence type="predicted"/>
<keyword evidence="1" id="KW-0812">Transmembrane</keyword>
<evidence type="ECO:0008006" key="4">
    <source>
        <dbReference type="Google" id="ProtNLM"/>
    </source>
</evidence>
<name>A0AAC9ZCR9_9RHOB</name>
<feature type="transmembrane region" description="Helical" evidence="1">
    <location>
        <begin position="279"/>
        <end position="302"/>
    </location>
</feature>
<feature type="transmembrane region" description="Helical" evidence="1">
    <location>
        <begin position="122"/>
        <end position="140"/>
    </location>
</feature>
<feature type="transmembrane region" description="Helical" evidence="1">
    <location>
        <begin position="346"/>
        <end position="367"/>
    </location>
</feature>
<feature type="transmembrane region" description="Helical" evidence="1">
    <location>
        <begin position="67"/>
        <end position="85"/>
    </location>
</feature>
<sequence length="407" mass="42727">MTVTTDTGREDANAPTWAPAILSYGFRPFFFLAALWAGLAMIAWIGLLSGALTLPIMLDPVSWHAKAFLFGYLSAVLAGFLLTAVPNWTGRAPLKGWPLLGLVLLWLAGRVTTLFAADLPAVVVAFVDLSFPLILGSVILREIIAGRNWRNLVVLLLLGLHTLALLLVHLETAGGGYPAHGLGMRLGLATVIGMICLIGGRIIPSFTGNWLTKTGVDARPASPMQRLDKAVLAISLPALGIWVAMPDHLAAAVALTIFAIGHLLRMGRWQGHRTAAEPLLAVLHLAYAMIPIGAVLMVAAQIPHVPLDAAAAQHVWMAGAIGMMTLAVMIRATLGHTGRSLVAGPGAKLILLALLVASVARVVAGIGAGSPDWLYHLSATAWCAAFFGYAVVYGVALFSAGRAAAQV</sequence>
<dbReference type="EMBL" id="CP010785">
    <property type="protein sequence ID" value="ATF07869.1"/>
    <property type="molecule type" value="Genomic_DNA"/>
</dbReference>
<feature type="transmembrane region" description="Helical" evidence="1">
    <location>
        <begin position="97"/>
        <end position="116"/>
    </location>
</feature>
<feature type="transmembrane region" description="Helical" evidence="1">
    <location>
        <begin position="249"/>
        <end position="267"/>
    </location>
</feature>
<keyword evidence="2" id="KW-0614">Plasmid</keyword>
<organism evidence="2 3">
    <name type="scientific">Phaeobacter gallaeciensis</name>
    <dbReference type="NCBI Taxonomy" id="60890"/>
    <lineage>
        <taxon>Bacteria</taxon>
        <taxon>Pseudomonadati</taxon>
        <taxon>Pseudomonadota</taxon>
        <taxon>Alphaproteobacteria</taxon>
        <taxon>Rhodobacterales</taxon>
        <taxon>Roseobacteraceae</taxon>
        <taxon>Phaeobacter</taxon>
    </lineage>
</organism>
<feature type="transmembrane region" description="Helical" evidence="1">
    <location>
        <begin position="373"/>
        <end position="398"/>
    </location>
</feature>
<geneLocation type="plasmid" evidence="3">
    <name>pp63_a</name>
</geneLocation>
<dbReference type="RefSeq" id="WP_024099142.1">
    <property type="nucleotide sequence ID" value="NZ_CP010589.1"/>
</dbReference>
<dbReference type="AlphaFoldDB" id="A0AAC9ZCR9"/>
<keyword evidence="1" id="KW-1133">Transmembrane helix</keyword>
<feature type="transmembrane region" description="Helical" evidence="1">
    <location>
        <begin position="29"/>
        <end position="47"/>
    </location>
</feature>
<gene>
    <name evidence="2" type="ORF">PhaeoP63_03837</name>
</gene>